<evidence type="ECO:0000256" key="2">
    <source>
        <dbReference type="ARBA" id="ARBA00009348"/>
    </source>
</evidence>
<dbReference type="EMBL" id="FR845719">
    <property type="protein sequence ID" value="CCA54058.1"/>
    <property type="molecule type" value="Genomic_DNA"/>
</dbReference>
<evidence type="ECO:0000313" key="7">
    <source>
        <dbReference type="Proteomes" id="UP000006854"/>
    </source>
</evidence>
<evidence type="ECO:0000313" key="6">
    <source>
        <dbReference type="EMBL" id="CCA54058.1"/>
    </source>
</evidence>
<dbReference type="Pfam" id="PF13088">
    <property type="entry name" value="BNR_2"/>
    <property type="match status" value="1"/>
</dbReference>
<dbReference type="GO" id="GO:0006689">
    <property type="term" value="P:ganglioside catabolic process"/>
    <property type="evidence" value="ECO:0007669"/>
    <property type="project" value="TreeGrafter"/>
</dbReference>
<feature type="domain" description="Sialidase" evidence="5">
    <location>
        <begin position="6"/>
        <end position="315"/>
    </location>
</feature>
<name>F2R9V8_STRVP</name>
<dbReference type="CDD" id="cd15482">
    <property type="entry name" value="Sialidase_non-viral"/>
    <property type="match status" value="1"/>
</dbReference>
<dbReference type="InterPro" id="IPR011040">
    <property type="entry name" value="Sialidase"/>
</dbReference>
<dbReference type="HOGENOM" id="CLU_024620_1_0_11"/>
<keyword evidence="6" id="KW-0378">Hydrolase</keyword>
<feature type="region of interest" description="Disordered" evidence="4">
    <location>
        <begin position="216"/>
        <end position="237"/>
    </location>
</feature>
<dbReference type="SUPFAM" id="SSF50939">
    <property type="entry name" value="Sialidases"/>
    <property type="match status" value="1"/>
</dbReference>
<comment type="similarity">
    <text evidence="2">Belongs to the glycosyl hydrolase 33 family.</text>
</comment>
<dbReference type="GO" id="GO:0009313">
    <property type="term" value="P:oligosaccharide catabolic process"/>
    <property type="evidence" value="ECO:0007669"/>
    <property type="project" value="TreeGrafter"/>
</dbReference>
<dbReference type="KEGG" id="sve:SVEN_0771"/>
<sequence>MRTPAGTVLAFAEGRAAGGGDSGAIDIVVRRSEDGGCTWEPQRIAADGRGDTRGNPAPVVDPRTGDVVLVSSFNGAEATESRILAGQVPAARGRRVFVQRSADDGRTFSAPREITAQVKRPGWRWYATGPGHAVTLRHGPHAGRLVVPANHSAAPPEGSADTGREPRYYGAHALYSDDGGRSWRLGFVDDTYDGQVNANESAVAELPDGRLYFSARDQLGNGPGNRADTTSGDGGLSIERPFAPQPALDAVPVVQGSLLYVGGPGGTLLFSAPSVPDARVAPALWSSRDGGLTFTRTLTVSGRKGAYSDLVQLDGETIGLLHETGTKSPYETLEFRRVPLAAVTGPGGGPA</sequence>
<organism evidence="6 7">
    <name type="scientific">Streptomyces venezuelae (strain ATCC 10712 / CBS 650.69 / DSM 40230 / JCM 4526 / NBRC 13096 / PD 04745)</name>
    <dbReference type="NCBI Taxonomy" id="953739"/>
    <lineage>
        <taxon>Bacteria</taxon>
        <taxon>Bacillati</taxon>
        <taxon>Actinomycetota</taxon>
        <taxon>Actinomycetes</taxon>
        <taxon>Kitasatosporales</taxon>
        <taxon>Streptomycetaceae</taxon>
        <taxon>Streptomyces</taxon>
    </lineage>
</organism>
<comment type="catalytic activity">
    <reaction evidence="1">
        <text>Hydrolysis of alpha-(2-&gt;3)-, alpha-(2-&gt;6)-, alpha-(2-&gt;8)- glycosidic linkages of terminal sialic acid residues in oligosaccharides, glycoproteins, glycolipids, colominic acid and synthetic substrates.</text>
        <dbReference type="EC" id="3.2.1.18"/>
    </reaction>
</comment>
<gene>
    <name evidence="6" type="ordered locus">SVEN_0771</name>
</gene>
<dbReference type="PANTHER" id="PTHR10628:SF30">
    <property type="entry name" value="EXO-ALPHA-SIALIDASE"/>
    <property type="match status" value="1"/>
</dbReference>
<dbReference type="EC" id="3.2.1.18" evidence="3"/>
<dbReference type="Proteomes" id="UP000006854">
    <property type="component" value="Chromosome"/>
</dbReference>
<dbReference type="GO" id="GO:0005737">
    <property type="term" value="C:cytoplasm"/>
    <property type="evidence" value="ECO:0007669"/>
    <property type="project" value="TreeGrafter"/>
</dbReference>
<dbReference type="InterPro" id="IPR036278">
    <property type="entry name" value="Sialidase_sf"/>
</dbReference>
<evidence type="ECO:0000256" key="1">
    <source>
        <dbReference type="ARBA" id="ARBA00000427"/>
    </source>
</evidence>
<keyword evidence="6" id="KW-0326">Glycosidase</keyword>
<dbReference type="AlphaFoldDB" id="F2R9V8"/>
<reference evidence="6 7" key="1">
    <citation type="journal article" date="2011" name="BMC Genomics">
        <title>Genome-wide analysis of the role of GlnR in Streptomyces venezuelae provides new insights into global nitrogen regulation in actinomycetes.</title>
        <authorList>
            <person name="Pullan S.T."/>
            <person name="Bibb M.J."/>
            <person name="Merrick M."/>
        </authorList>
    </citation>
    <scope>NUCLEOTIDE SEQUENCE [LARGE SCALE GENOMIC DNA]</scope>
    <source>
        <strain evidence="6">ATCC 10712</strain>
    </source>
</reference>
<dbReference type="PANTHER" id="PTHR10628">
    <property type="entry name" value="SIALIDASE"/>
    <property type="match status" value="1"/>
</dbReference>
<dbReference type="GO" id="GO:0004308">
    <property type="term" value="F:exo-alpha-sialidase activity"/>
    <property type="evidence" value="ECO:0007669"/>
    <property type="project" value="UniProtKB-EC"/>
</dbReference>
<keyword evidence="7" id="KW-1185">Reference proteome</keyword>
<protein>
    <recommendedName>
        <fullName evidence="3">exo-alpha-sialidase</fullName>
        <ecNumber evidence="3">3.2.1.18</ecNumber>
    </recommendedName>
</protein>
<proteinExistence type="inferred from homology"/>
<accession>F2R9V8</accession>
<dbReference type="GO" id="GO:0016020">
    <property type="term" value="C:membrane"/>
    <property type="evidence" value="ECO:0007669"/>
    <property type="project" value="TreeGrafter"/>
</dbReference>
<dbReference type="eggNOG" id="COG4409">
    <property type="taxonomic scope" value="Bacteria"/>
</dbReference>
<dbReference type="InterPro" id="IPR026856">
    <property type="entry name" value="Sialidase_fam"/>
</dbReference>
<evidence type="ECO:0000256" key="3">
    <source>
        <dbReference type="ARBA" id="ARBA00012733"/>
    </source>
</evidence>
<evidence type="ECO:0000259" key="5">
    <source>
        <dbReference type="Pfam" id="PF13088"/>
    </source>
</evidence>
<dbReference type="Gene3D" id="2.120.10.10">
    <property type="match status" value="1"/>
</dbReference>
<evidence type="ECO:0000256" key="4">
    <source>
        <dbReference type="SAM" id="MobiDB-lite"/>
    </source>
</evidence>
<dbReference type="STRING" id="953739.SVEN_0771"/>
<dbReference type="PATRIC" id="fig|953739.5.peg.2818"/>